<feature type="region of interest" description="Disordered" evidence="1">
    <location>
        <begin position="311"/>
        <end position="340"/>
    </location>
</feature>
<feature type="compositionally biased region" description="Low complexity" evidence="1">
    <location>
        <begin position="112"/>
        <end position="121"/>
    </location>
</feature>
<dbReference type="AlphaFoldDB" id="A0A7S3R035"/>
<gene>
    <name evidence="2" type="ORF">DTER00134_LOCUS13204</name>
</gene>
<proteinExistence type="predicted"/>
<accession>A0A7S3R035</accession>
<feature type="region of interest" description="Disordered" evidence="1">
    <location>
        <begin position="175"/>
        <end position="215"/>
    </location>
</feature>
<organism evidence="2">
    <name type="scientific">Dunaliella tertiolecta</name>
    <name type="common">Green alga</name>
    <dbReference type="NCBI Taxonomy" id="3047"/>
    <lineage>
        <taxon>Eukaryota</taxon>
        <taxon>Viridiplantae</taxon>
        <taxon>Chlorophyta</taxon>
        <taxon>core chlorophytes</taxon>
        <taxon>Chlorophyceae</taxon>
        <taxon>CS clade</taxon>
        <taxon>Chlamydomonadales</taxon>
        <taxon>Dunaliellaceae</taxon>
        <taxon>Dunaliella</taxon>
    </lineage>
</organism>
<protein>
    <submittedName>
        <fullName evidence="2">Uncharacterized protein</fullName>
    </submittedName>
</protein>
<feature type="compositionally biased region" description="Basic and acidic residues" evidence="1">
    <location>
        <begin position="12"/>
        <end position="23"/>
    </location>
</feature>
<dbReference type="EMBL" id="HBIP01022118">
    <property type="protein sequence ID" value="CAE0498131.1"/>
    <property type="molecule type" value="Transcribed_RNA"/>
</dbReference>
<name>A0A7S3R035_DUNTE</name>
<feature type="compositionally biased region" description="Polar residues" evidence="1">
    <location>
        <begin position="95"/>
        <end position="110"/>
    </location>
</feature>
<feature type="region of interest" description="Disordered" evidence="1">
    <location>
        <begin position="62"/>
        <end position="156"/>
    </location>
</feature>
<feature type="compositionally biased region" description="Polar residues" evidence="1">
    <location>
        <begin position="317"/>
        <end position="340"/>
    </location>
</feature>
<reference evidence="2" key="1">
    <citation type="submission" date="2021-01" db="EMBL/GenBank/DDBJ databases">
        <authorList>
            <person name="Corre E."/>
            <person name="Pelletier E."/>
            <person name="Niang G."/>
            <person name="Scheremetjew M."/>
            <person name="Finn R."/>
            <person name="Kale V."/>
            <person name="Holt S."/>
            <person name="Cochrane G."/>
            <person name="Meng A."/>
            <person name="Brown T."/>
            <person name="Cohen L."/>
        </authorList>
    </citation>
    <scope>NUCLEOTIDE SEQUENCE</scope>
    <source>
        <strain evidence="2">CCMP1320</strain>
    </source>
</reference>
<evidence type="ECO:0000313" key="2">
    <source>
        <dbReference type="EMBL" id="CAE0498131.1"/>
    </source>
</evidence>
<feature type="region of interest" description="Disordered" evidence="1">
    <location>
        <begin position="242"/>
        <end position="272"/>
    </location>
</feature>
<feature type="compositionally biased region" description="Polar residues" evidence="1">
    <location>
        <begin position="136"/>
        <end position="152"/>
    </location>
</feature>
<feature type="region of interest" description="Disordered" evidence="1">
    <location>
        <begin position="1"/>
        <end position="27"/>
    </location>
</feature>
<feature type="compositionally biased region" description="Low complexity" evidence="1">
    <location>
        <begin position="203"/>
        <end position="215"/>
    </location>
</feature>
<evidence type="ECO:0000256" key="1">
    <source>
        <dbReference type="SAM" id="MobiDB-lite"/>
    </source>
</evidence>
<sequence length="340" mass="37323">MGKPQGPIKAKPAWDKRAAIEKSRTKHLNQLSKLKKLRARLEAQGRAKPLEIKDNVEALERELLGSNSQAPQQQQQQQQQEDAAFGERIREVIGQFSSQGKGLTQSQMMQVLQALAEQQEQQPPPAPRNPSLPQNRSSLPNPSQAQAIQQQLGVAKGMAGRQLSGCQVEDLRGLRPSPAASRAHSDPQVQLPDNWAAAPPTPTQQQQVQQQQQPQLPQLPEELRASLLAQQLQALQVAQQGLQAPQTSQAPHRPYARSSQSAPGNQFIPMPRPSMKLLASMQQQQQQQQLQSSSHSLVAIDKGVGCQAPVVAMSPPRTMQSSKRGNHIRNGSRQQGRMSS</sequence>